<dbReference type="GO" id="GO:0003676">
    <property type="term" value="F:nucleic acid binding"/>
    <property type="evidence" value="ECO:0007669"/>
    <property type="project" value="InterPro"/>
</dbReference>
<keyword evidence="5" id="KW-1185">Reference proteome</keyword>
<organism evidence="4 5">
    <name type="scientific">Rhododendron williamsianum</name>
    <dbReference type="NCBI Taxonomy" id="262921"/>
    <lineage>
        <taxon>Eukaryota</taxon>
        <taxon>Viridiplantae</taxon>
        <taxon>Streptophyta</taxon>
        <taxon>Embryophyta</taxon>
        <taxon>Tracheophyta</taxon>
        <taxon>Spermatophyta</taxon>
        <taxon>Magnoliopsida</taxon>
        <taxon>eudicotyledons</taxon>
        <taxon>Gunneridae</taxon>
        <taxon>Pentapetalae</taxon>
        <taxon>asterids</taxon>
        <taxon>Ericales</taxon>
        <taxon>Ericaceae</taxon>
        <taxon>Ericoideae</taxon>
        <taxon>Rhodoreae</taxon>
        <taxon>Rhododendron</taxon>
    </lineage>
</organism>
<dbReference type="OrthoDB" id="637682at2759"/>
<comment type="similarity">
    <text evidence="1">Belongs to the mTERF family.</text>
</comment>
<feature type="non-terminal residue" evidence="4">
    <location>
        <position position="1"/>
    </location>
</feature>
<dbReference type="FunFam" id="1.25.70.10:FF:000015">
    <property type="entry name" value="Mitochondrial transcription termination factor family protein"/>
    <property type="match status" value="1"/>
</dbReference>
<dbReference type="GO" id="GO:0006353">
    <property type="term" value="P:DNA-templated transcription termination"/>
    <property type="evidence" value="ECO:0007669"/>
    <property type="project" value="UniProtKB-KW"/>
</dbReference>
<dbReference type="InterPro" id="IPR038538">
    <property type="entry name" value="MTERF_sf"/>
</dbReference>
<proteinExistence type="inferred from homology"/>
<dbReference type="Gene3D" id="1.25.70.10">
    <property type="entry name" value="Transcription termination factor 3, mitochondrial"/>
    <property type="match status" value="1"/>
</dbReference>
<evidence type="ECO:0000256" key="2">
    <source>
        <dbReference type="ARBA" id="ARBA00022472"/>
    </source>
</evidence>
<dbReference type="Pfam" id="PF02536">
    <property type="entry name" value="mTERF"/>
    <property type="match status" value="1"/>
</dbReference>
<dbReference type="InterPro" id="IPR003690">
    <property type="entry name" value="MTERF"/>
</dbReference>
<keyword evidence="2" id="KW-0806">Transcription termination</keyword>
<dbReference type="EMBL" id="QEFC01000001">
    <property type="protein sequence ID" value="KAE9468060.1"/>
    <property type="molecule type" value="Genomic_DNA"/>
</dbReference>
<dbReference type="SMART" id="SM00733">
    <property type="entry name" value="Mterf"/>
    <property type="match status" value="9"/>
</dbReference>
<evidence type="ECO:0000313" key="4">
    <source>
        <dbReference type="EMBL" id="KAE9468060.1"/>
    </source>
</evidence>
<accession>A0A6A4MF02</accession>
<evidence type="ECO:0000256" key="1">
    <source>
        <dbReference type="ARBA" id="ARBA00007692"/>
    </source>
</evidence>
<dbReference type="AlphaFoldDB" id="A0A6A4MF02"/>
<gene>
    <name evidence="4" type="ORF">C3L33_00013</name>
</gene>
<keyword evidence="2" id="KW-0804">Transcription</keyword>
<keyword evidence="2" id="KW-0805">Transcription regulation</keyword>
<dbReference type="Proteomes" id="UP000428333">
    <property type="component" value="Linkage Group LG01"/>
</dbReference>
<protein>
    <submittedName>
        <fullName evidence="4">Uncharacterized protein</fullName>
    </submittedName>
</protein>
<evidence type="ECO:0000256" key="3">
    <source>
        <dbReference type="ARBA" id="ARBA00022946"/>
    </source>
</evidence>
<dbReference type="PANTHER" id="PTHR13068">
    <property type="entry name" value="CGI-12 PROTEIN-RELATED"/>
    <property type="match status" value="1"/>
</dbReference>
<keyword evidence="3" id="KW-0809">Transit peptide</keyword>
<evidence type="ECO:0000313" key="5">
    <source>
        <dbReference type="Proteomes" id="UP000428333"/>
    </source>
</evidence>
<comment type="caution">
    <text evidence="4">The sequence shown here is derived from an EMBL/GenBank/DDBJ whole genome shotgun (WGS) entry which is preliminary data.</text>
</comment>
<reference evidence="4 5" key="1">
    <citation type="journal article" date="2019" name="Genome Biol. Evol.">
        <title>The Rhododendron genome and chromosomal organization provide insight into shared whole-genome duplications across the heath family (Ericaceae).</title>
        <authorList>
            <person name="Soza V.L."/>
            <person name="Lindsley D."/>
            <person name="Waalkes A."/>
            <person name="Ramage E."/>
            <person name="Patwardhan R.P."/>
            <person name="Burton J.N."/>
            <person name="Adey A."/>
            <person name="Kumar A."/>
            <person name="Qiu R."/>
            <person name="Shendure J."/>
            <person name="Hall B."/>
        </authorList>
    </citation>
    <scope>NUCLEOTIDE SEQUENCE [LARGE SCALE GENOMIC DNA]</scope>
    <source>
        <strain evidence="4">RSF 1966-606</strain>
    </source>
</reference>
<sequence>GYPVPCRLHKSDFRGFIMVGVLISFERTNKEVEKIEAALALALALALAAEEEVVVRGVNDYSYSYKNSSPTAFNLSLVPPSSSKIKLALWYKSSCSPPKINILLCCCNHNNHLPPLPLEPHGVDSQDSCTLKQQQQQQQEATATAAAREAISEILQKFGASKEDSIDIALRSPKYLAMLLDSVRELDDLSLWDSLTRRTGSQEEESSPLSLKDKVYYMAKEKADKGKIPFLESLGLGLPSATHLARRLSSQTLPNLITKVKYVKDMFFSNSDDGGLIGKKARRMMMYLSIPIDEEVEQTLSFFEKVEARRGGLDMLGSRDATFRYLIESFPRLLLLSLEYHMKPMVNFLESIGVPRGCSRSILILFPPILFYDIEKDIKLSIQAFKKVGAGIEDFSGMLLNYPWILSRSIQENYEEIRFFFEREKVPKVSVDLAIKSWPLLLGCSVSKLKVMVEQFGELGVRNKKLGRVITRSPQLLLRKPQEVLQVVSFLKDLGHEEETIGSLIGRRPDIFAASIEKTLKKKLDFLAMVGVSESHLPRVIRKYPGLFVCAVDRAMLPRMKYLLEIGLSERDVAFMVRRFSPLLGYDIDTVLRPKVEFLVNIMEKPLKNVVEYPRYFSYSLKKKIKPRYWLLKRRKVECSLKDMLGKNDEEFSSEFLDVERMLATPYLEKVADMLCKNDGG</sequence>
<name>A0A6A4MF02_9ERIC</name>
<dbReference type="PANTHER" id="PTHR13068:SF3">
    <property type="entry name" value="MITOCHONDRIAL TRANSCRIPTION TERMINATION FACTOR FAMILY PROTEIN"/>
    <property type="match status" value="1"/>
</dbReference>